<evidence type="ECO:0000259" key="7">
    <source>
        <dbReference type="PROSITE" id="PS51194"/>
    </source>
</evidence>
<keyword evidence="9" id="KW-1185">Reference proteome</keyword>
<dbReference type="Gene3D" id="3.40.50.300">
    <property type="entry name" value="P-loop containing nucleotide triphosphate hydrolases"/>
    <property type="match status" value="4"/>
</dbReference>
<dbReference type="SMART" id="SM00973">
    <property type="entry name" value="Sec63"/>
    <property type="match status" value="2"/>
</dbReference>
<dbReference type="Gene3D" id="2.60.40.150">
    <property type="entry name" value="C2 domain"/>
    <property type="match status" value="1"/>
</dbReference>
<dbReference type="OrthoDB" id="5575at2759"/>
<feature type="compositionally biased region" description="Low complexity" evidence="5">
    <location>
        <begin position="317"/>
        <end position="333"/>
    </location>
</feature>
<dbReference type="FunFam" id="3.40.50.300:FF:000198">
    <property type="entry name" value="Activating signal cointegrator 1 complex subunit"/>
    <property type="match status" value="1"/>
</dbReference>
<dbReference type="Pfam" id="PF00270">
    <property type="entry name" value="DEAD"/>
    <property type="match status" value="2"/>
</dbReference>
<dbReference type="Gene3D" id="1.10.3380.10">
    <property type="entry name" value="Sec63 N-terminal domain-like domain"/>
    <property type="match status" value="2"/>
</dbReference>
<dbReference type="Gene3D" id="1.10.10.10">
    <property type="entry name" value="Winged helix-like DNA-binding domain superfamily/Winged helix DNA-binding domain"/>
    <property type="match status" value="2"/>
</dbReference>
<gene>
    <name evidence="8" type="ORF">FCC1311_004812</name>
</gene>
<keyword evidence="3" id="KW-0347">Helicase</keyword>
<dbReference type="InterPro" id="IPR001650">
    <property type="entry name" value="Helicase_C-like"/>
</dbReference>
<dbReference type="InterPro" id="IPR003593">
    <property type="entry name" value="AAA+_ATPase"/>
</dbReference>
<dbReference type="GO" id="GO:0005524">
    <property type="term" value="F:ATP binding"/>
    <property type="evidence" value="ECO:0007669"/>
    <property type="project" value="UniProtKB-KW"/>
</dbReference>
<dbReference type="InterPro" id="IPR050474">
    <property type="entry name" value="Hel308_SKI2-like"/>
</dbReference>
<proteinExistence type="predicted"/>
<dbReference type="FunFam" id="1.10.3380.10:FF:000001">
    <property type="entry name" value="U5 small nuclear ribonucleoprotein helicase"/>
    <property type="match status" value="1"/>
</dbReference>
<feature type="domain" description="Helicase C-terminal" evidence="7">
    <location>
        <begin position="1590"/>
        <end position="1798"/>
    </location>
</feature>
<evidence type="ECO:0000256" key="5">
    <source>
        <dbReference type="SAM" id="MobiDB-lite"/>
    </source>
</evidence>
<dbReference type="FunFam" id="3.40.50.300:FF:000102">
    <property type="entry name" value="RNA helicase, activating signal cointegrator 1"/>
    <property type="match status" value="1"/>
</dbReference>
<dbReference type="EMBL" id="BEYU01000005">
    <property type="protein sequence ID" value="GBG24263.1"/>
    <property type="molecule type" value="Genomic_DNA"/>
</dbReference>
<dbReference type="FunFam" id="1.10.10.10:FF:000012">
    <property type="entry name" value="U5 small nuclear ribonucleoprotein helicase"/>
    <property type="match status" value="1"/>
</dbReference>
<sequence>MDVSLDDQRAPRLTCFLRSRASALARENGDGGHGDARLSQSELILQRRAKLQEAVKRLQSGGAGAPGGNNAHASFTWDSLQRGKKPQPAMRKKFTKFMELCASFAADEEQAVGERLEAIASDLFEGFNGEAGLKKLDIELKLGNPSIKKSDVVEARSLAQELFAWTDEGDAQKKDTGADLGQMYRVPGPGSHAESVQKIDLDSDGTESDGADDDVGREGAGASAGAPRHDEEQAFPQGENPVRWLEEQCMLHVSKLDQGNAMNGADLAASIRALLSSDASSDELQGQLFDLLGMSEGTFELIASLLAKRSALAIGDSGSPSSQSATAPASRASNVQHTGASASGFVMPAFAPSSRSSATGGRNNITVRMDASDPAERNARKLALPVLQNGSRPAGTREEHMTMDRITGPGADAEGDEGKGRYVQVEVPAPKKKFRPDDDARVPISAFGSLAQVAFEGIPSLNRLQSAVFTMAYHTNHNLLVCAPTGAGKTNVAMTAVVREIEQHAEDIHAVKIIYVAPMKALAQEVVDKFGQRLKPLGIKVRELTGDMQLTRTEIEKTQVIVTTPEKWDVITRKSGDGTLVEAVGLLIIDEVHLIGEDRGPVIESLVARTLRLVEQKQRMVRIVGLSATLPNYRDAAEFLRVDPLNGLFFFDNAYRPVPLDQTFIGVIEKNVQKKLAMYNDIAFEKAVDSIRRGHQVMIFVHSRKDTGKTARALLEAAQKKAVGIFETAERVINKKSRDLFAKDVAKSKSGEVRELFQSGIGVHHAGMLRADRSLTEKMFAKQAISVLCCTATLAWGVNLPVHTVIIKGTQIYVAEKGGLVELNMQDVFQCFGRAGRPQYDTRGEAVLITEKDQLNRYLSMLNHALPLESQLDKHLPDALNAEIVSGTVTNLEEAAEWLSYTFLHIRMMRNPVRYGITHKELQEDPTLLRRRAELIVSAARELDRARMSRFALGPRTAVAMGRSAVPDLQAPFGVTDLGRVASHYYIGHGTIEEFNTKLRPGLTDAQVLDLLCHASEFDNLKVREEEISELGKLRKSACAVDVLSPADSPRGKACILLQTYITRSFVRNFTLSSDMSYISQNMGRIARAVFEIVLKKRWSGMSEKMLAICTALDKRCWWPPYAHPLRQFVPQFFAAEMVKKLEDRGDSCSLENLVEMDGGEINSMLRHQHLGQKVLRVCRHVPYLQVEAHLQPLTRTILRVSLDIFPDFDWNDRVHGAAQSFWFWVDDQNSEWIYHAERFTLRKADWKAARHLNSENHLPGADGDLDGEDGSGATESKMHPALAALALQNSSSTRREFTIPIFEPLPPQYYLRIFSDTWFGSEAVVPLTLDKLVLPAKVKQHTDLLALAPLPRSALHDDAFERMYARKFSHFNPIQTQIFHVMYHTDENVLLGAPTGSGKTISSELALLRVFKQYPKQKVVYIAPLKALVAERSKEWQETLGKQLNKRVVEFTGDVTPDPGVLRRADVLITTPEKWDGASRMWQDRSYVKQVRLVIIDEIHLLGEERGAVLEVIVTRMRYIAETTGHPVRIVGLSTALANAHDLASWLGIRNEVGLYNFRPAVRPVPLEAHIHGFPGKHYCPRMATMTKPAYQAILTHSPTKPVLIFVASRRQTRITSMDLISLCASSDNPRRFLHMDAQDMDAIIQSGIDDETLRHTLAFGIGIHHAGLSARNRDIVEELFVNGKIQILVCTSTLAWGVNFPAHLVVIKGTEYYDAKTKRYQPFPVTDVLQMMGRAGRPQFDQEGVAMIFVEESLKDFYKKFLYEPFPVESHLPEFLHNHLNAEIAAGSITNEREALDYLSWTYFFRRLPANPSYYGLDSADTDAVALFLIRLVRQILADLGRAGCLRLEEHKGLAMGGQRGTWNTETSVTNKTDKEILDKNLSNVNIAPTRGGKTAAFYYLDYRTVALFSSFVRERRNKRAEDNPAGPVSSVSKLVRKVFETIVSAHEFAEVPVRHNEDLLNRDFSEALPWDPFGVWSAEDPHCKAFLLLQAHCKGVPMPIKDYVGDLRSVFDQSARVVAALIEIAADHGDFEVVRAAMRVSQSCTQARWFSDSALSHLPGVKRSLADELAAKLEGESDSVIDDLLRVAARDLRSLRIPKTAKAALRSIPLFAVSGTIEDSGSMLHLMLEVVNKDEAKADLPRAASLVKIQKHSWWVLVCDAKDRVVHSKHLIGFPQRPVSMRFVCRSDAPPTTVRILSGAMGGLDQEFTLPTASSPPEK</sequence>
<keyword evidence="2" id="KW-0378">Hydrolase</keyword>
<feature type="region of interest" description="Disordered" evidence="5">
    <location>
        <begin position="180"/>
        <end position="235"/>
    </location>
</feature>
<dbReference type="PANTHER" id="PTHR47961:SF13">
    <property type="entry name" value="ACTIVATING SIGNAL COINTEGRATOR 1 COMPLEX SUBUNIT 3"/>
    <property type="match status" value="1"/>
</dbReference>
<dbReference type="SMART" id="SM00382">
    <property type="entry name" value="AAA"/>
    <property type="match status" value="2"/>
</dbReference>
<dbReference type="SUPFAM" id="SSF158702">
    <property type="entry name" value="Sec63 N-terminal domain-like"/>
    <property type="match status" value="2"/>
</dbReference>
<feature type="region of interest" description="Disordered" evidence="5">
    <location>
        <begin position="314"/>
        <end position="336"/>
    </location>
</feature>
<evidence type="ECO:0000256" key="1">
    <source>
        <dbReference type="ARBA" id="ARBA00022741"/>
    </source>
</evidence>
<accession>A0A2R5G730</accession>
<reference evidence="8 9" key="1">
    <citation type="submission" date="2017-12" db="EMBL/GenBank/DDBJ databases">
        <title>Sequencing, de novo assembly and annotation of complete genome of a new Thraustochytrid species, strain FCC1311.</title>
        <authorList>
            <person name="Sedici K."/>
            <person name="Godart F."/>
            <person name="Aiese Cigliano R."/>
            <person name="Sanseverino W."/>
            <person name="Barakat M."/>
            <person name="Ortet P."/>
            <person name="Marechal E."/>
            <person name="Cagnac O."/>
            <person name="Amato A."/>
        </authorList>
    </citation>
    <scope>NUCLEOTIDE SEQUENCE [LARGE SCALE GENOMIC DNA]</scope>
</reference>
<dbReference type="Gene3D" id="1.10.150.20">
    <property type="entry name" value="5' to 3' exonuclease, C-terminal subdomain"/>
    <property type="match status" value="1"/>
</dbReference>
<dbReference type="SMART" id="SM00487">
    <property type="entry name" value="DEXDc"/>
    <property type="match status" value="2"/>
</dbReference>
<evidence type="ECO:0000256" key="3">
    <source>
        <dbReference type="ARBA" id="ARBA00022806"/>
    </source>
</evidence>
<dbReference type="Pfam" id="PF00271">
    <property type="entry name" value="Helicase_C"/>
    <property type="match status" value="2"/>
</dbReference>
<name>A0A2R5G730_9STRA</name>
<dbReference type="InterPro" id="IPR004179">
    <property type="entry name" value="Sec63-dom"/>
</dbReference>
<dbReference type="SUPFAM" id="SSF52540">
    <property type="entry name" value="P-loop containing nucleoside triphosphate hydrolases"/>
    <property type="match status" value="3"/>
</dbReference>
<dbReference type="InterPro" id="IPR014001">
    <property type="entry name" value="Helicase_ATP-bd"/>
</dbReference>
<keyword evidence="1" id="KW-0547">Nucleotide-binding</keyword>
<dbReference type="PROSITE" id="PS51192">
    <property type="entry name" value="HELICASE_ATP_BIND_1"/>
    <property type="match status" value="2"/>
</dbReference>
<dbReference type="PANTHER" id="PTHR47961">
    <property type="entry name" value="DNA POLYMERASE THETA, PUTATIVE (AFU_ORTHOLOGUE AFUA_1G05260)-RELATED"/>
    <property type="match status" value="1"/>
</dbReference>
<feature type="compositionally biased region" description="Acidic residues" evidence="5">
    <location>
        <begin position="202"/>
        <end position="215"/>
    </location>
</feature>
<dbReference type="CDD" id="cd18795">
    <property type="entry name" value="SF2_C_Ski2"/>
    <property type="match status" value="2"/>
</dbReference>
<feature type="domain" description="Helicase ATP-binding" evidence="6">
    <location>
        <begin position="1381"/>
        <end position="1556"/>
    </location>
</feature>
<dbReference type="InParanoid" id="A0A2R5G730"/>
<dbReference type="Pfam" id="PF23445">
    <property type="entry name" value="WHD_SNRNP200"/>
    <property type="match status" value="2"/>
</dbReference>
<evidence type="ECO:0000256" key="2">
    <source>
        <dbReference type="ARBA" id="ARBA00022801"/>
    </source>
</evidence>
<organism evidence="8 9">
    <name type="scientific">Hondaea fermentalgiana</name>
    <dbReference type="NCBI Taxonomy" id="2315210"/>
    <lineage>
        <taxon>Eukaryota</taxon>
        <taxon>Sar</taxon>
        <taxon>Stramenopiles</taxon>
        <taxon>Bigyra</taxon>
        <taxon>Labyrinthulomycetes</taxon>
        <taxon>Thraustochytrida</taxon>
        <taxon>Thraustochytriidae</taxon>
        <taxon>Hondaea</taxon>
    </lineage>
</organism>
<feature type="domain" description="Helicase ATP-binding" evidence="6">
    <location>
        <begin position="470"/>
        <end position="648"/>
    </location>
</feature>
<protein>
    <submittedName>
        <fullName evidence="8">Activating signal cointegrator 1 complex subunit 3</fullName>
    </submittedName>
</protein>
<dbReference type="InterPro" id="IPR027417">
    <property type="entry name" value="P-loop_NTPase"/>
</dbReference>
<dbReference type="InterPro" id="IPR035892">
    <property type="entry name" value="C2_domain_sf"/>
</dbReference>
<evidence type="ECO:0000259" key="6">
    <source>
        <dbReference type="PROSITE" id="PS51192"/>
    </source>
</evidence>
<evidence type="ECO:0000313" key="9">
    <source>
        <dbReference type="Proteomes" id="UP000241890"/>
    </source>
</evidence>
<keyword evidence="4" id="KW-0067">ATP-binding</keyword>
<dbReference type="FunFam" id="3.40.50.300:FF:000231">
    <property type="entry name" value="Activating signal cointegrator 1 complex subunit 3"/>
    <property type="match status" value="1"/>
</dbReference>
<dbReference type="GO" id="GO:0016787">
    <property type="term" value="F:hydrolase activity"/>
    <property type="evidence" value="ECO:0007669"/>
    <property type="project" value="UniProtKB-KW"/>
</dbReference>
<dbReference type="InterPro" id="IPR057842">
    <property type="entry name" value="WH_MER3"/>
</dbReference>
<dbReference type="Proteomes" id="UP000241890">
    <property type="component" value="Unassembled WGS sequence"/>
</dbReference>
<evidence type="ECO:0000256" key="4">
    <source>
        <dbReference type="ARBA" id="ARBA00022840"/>
    </source>
</evidence>
<dbReference type="InterPro" id="IPR011545">
    <property type="entry name" value="DEAD/DEAH_box_helicase_dom"/>
</dbReference>
<dbReference type="Pfam" id="PF02889">
    <property type="entry name" value="Sec63"/>
    <property type="match status" value="2"/>
</dbReference>
<comment type="caution">
    <text evidence="8">The sequence shown here is derived from an EMBL/GenBank/DDBJ whole genome shotgun (WGS) entry which is preliminary data.</text>
</comment>
<dbReference type="GO" id="GO:0004386">
    <property type="term" value="F:helicase activity"/>
    <property type="evidence" value="ECO:0007669"/>
    <property type="project" value="UniProtKB-KW"/>
</dbReference>
<dbReference type="FunFam" id="3.40.50.300:FF:000062">
    <property type="entry name" value="U5 small nuclear ribonucleoprotein helicase"/>
    <property type="match status" value="1"/>
</dbReference>
<evidence type="ECO:0000313" key="8">
    <source>
        <dbReference type="EMBL" id="GBG24263.1"/>
    </source>
</evidence>
<dbReference type="FunFam" id="1.10.10.10:FF:000024">
    <property type="entry name" value="U5 small nuclear ribonucleoprotein helicase"/>
    <property type="match status" value="1"/>
</dbReference>
<dbReference type="InterPro" id="IPR036388">
    <property type="entry name" value="WH-like_DNA-bd_sf"/>
</dbReference>
<dbReference type="PROSITE" id="PS51194">
    <property type="entry name" value="HELICASE_CTER"/>
    <property type="match status" value="2"/>
</dbReference>
<dbReference type="GO" id="GO:0003676">
    <property type="term" value="F:nucleic acid binding"/>
    <property type="evidence" value="ECO:0007669"/>
    <property type="project" value="InterPro"/>
</dbReference>
<dbReference type="SMART" id="SM00490">
    <property type="entry name" value="HELICc"/>
    <property type="match status" value="2"/>
</dbReference>
<dbReference type="PIRSF" id="PIRSF039073">
    <property type="entry name" value="BRR2"/>
    <property type="match status" value="1"/>
</dbReference>
<feature type="domain" description="Helicase C-terminal" evidence="7">
    <location>
        <begin position="683"/>
        <end position="880"/>
    </location>
</feature>